<keyword evidence="2" id="KW-1003">Cell membrane</keyword>
<evidence type="ECO:0000259" key="8">
    <source>
        <dbReference type="Pfam" id="PF12534"/>
    </source>
</evidence>
<evidence type="ECO:0000256" key="6">
    <source>
        <dbReference type="ARBA" id="ARBA00023157"/>
    </source>
</evidence>
<feature type="transmembrane region" description="Helical" evidence="7">
    <location>
        <begin position="116"/>
        <end position="136"/>
    </location>
</feature>
<dbReference type="Proteomes" id="UP000826234">
    <property type="component" value="Unassembled WGS sequence"/>
</dbReference>
<protein>
    <recommendedName>
        <fullName evidence="8">LRRC8 pannexin-like TM region domain-containing protein</fullName>
    </recommendedName>
</protein>
<evidence type="ECO:0000313" key="10">
    <source>
        <dbReference type="Proteomes" id="UP000826234"/>
    </source>
</evidence>
<dbReference type="EMBL" id="JAIPUX010000439">
    <property type="protein sequence ID" value="KAH0629630.1"/>
    <property type="molecule type" value="Genomic_DNA"/>
</dbReference>
<feature type="domain" description="LRRC8 pannexin-like TM region" evidence="8">
    <location>
        <begin position="186"/>
        <end position="305"/>
    </location>
</feature>
<reference evidence="9 10" key="1">
    <citation type="journal article" date="2022" name="Gigascience">
        <title>A chromosome-level genome assembly and annotation of the desert horned lizard, Phrynosoma platyrhinos, provides insight into chromosomal rearrangements among reptiles.</title>
        <authorList>
            <person name="Koochekian N."/>
            <person name="Ascanio A."/>
            <person name="Farleigh K."/>
            <person name="Card D.C."/>
            <person name="Schield D.R."/>
            <person name="Castoe T.A."/>
            <person name="Jezkova T."/>
        </authorList>
    </citation>
    <scope>NUCLEOTIDE SEQUENCE [LARGE SCALE GENOMIC DNA]</scope>
    <source>
        <strain evidence="9">NK-2021</strain>
    </source>
</reference>
<evidence type="ECO:0000256" key="3">
    <source>
        <dbReference type="ARBA" id="ARBA00022692"/>
    </source>
</evidence>
<gene>
    <name evidence="9" type="ORF">JD844_011850</name>
</gene>
<comment type="subcellular location">
    <subcellularLocation>
        <location evidence="1">Cell membrane</location>
    </subcellularLocation>
</comment>
<comment type="caution">
    <text evidence="9">The sequence shown here is derived from an EMBL/GenBank/DDBJ whole genome shotgun (WGS) entry which is preliminary data.</text>
</comment>
<evidence type="ECO:0000256" key="4">
    <source>
        <dbReference type="ARBA" id="ARBA00022989"/>
    </source>
</evidence>
<evidence type="ECO:0000256" key="7">
    <source>
        <dbReference type="SAM" id="Phobius"/>
    </source>
</evidence>
<evidence type="ECO:0000256" key="5">
    <source>
        <dbReference type="ARBA" id="ARBA00023136"/>
    </source>
</evidence>
<feature type="domain" description="LRRC8 pannexin-like TM region" evidence="8">
    <location>
        <begin position="1"/>
        <end position="172"/>
    </location>
</feature>
<feature type="transmembrane region" description="Helical" evidence="7">
    <location>
        <begin position="289"/>
        <end position="310"/>
    </location>
</feature>
<evidence type="ECO:0000313" key="9">
    <source>
        <dbReference type="EMBL" id="KAH0629630.1"/>
    </source>
</evidence>
<keyword evidence="5 7" id="KW-0472">Membrane</keyword>
<evidence type="ECO:0000256" key="2">
    <source>
        <dbReference type="ARBA" id="ARBA00022475"/>
    </source>
</evidence>
<keyword evidence="3 7" id="KW-0812">Transmembrane</keyword>
<proteinExistence type="predicted"/>
<dbReference type="Pfam" id="PF12534">
    <property type="entry name" value="Pannexin_like"/>
    <property type="match status" value="2"/>
</dbReference>
<keyword evidence="6" id="KW-1015">Disulfide bond</keyword>
<evidence type="ECO:0000256" key="1">
    <source>
        <dbReference type="ARBA" id="ARBA00004236"/>
    </source>
</evidence>
<dbReference type="InterPro" id="IPR021040">
    <property type="entry name" value="LRRC8_Pannexin-like"/>
</dbReference>
<sequence length="398" mass="45800">MFTLTEVTFHNDSHARFQTLKPWWDVLMDYLVLAMLMVSLLSGTLLISVDQVTCLPLNNKLNETATAILKPGAINSAINEIFLAAHSSHPVSLDYQQYIYISHICYQKALPWFSKYFPYLALVNSILLMASSNFWFRYPKTSSKIEQFLSILMKCFESPWTAKALSEMACQHFLGLPKTTAAGGSQKQLISPSSSLFLEWKDKEQGRALFEKICRFRTHTESASLIYQVYMGQTIFKIAKVLTVLGYTSNCVGSISFKHVCWLDTENLTGYSTFLCTHSLASILQKLMATYLFLVFLYGVIAMYPLLWLIQQPLLKYSFKQMREDNHLIDIPEVHNDFAFLLHMADQCDQLYSWRFAIFLSAMSDTCPPDVDLDHELGKRKIYEGCFMEAPKWEKHKF</sequence>
<accession>A0ABQ7TJM0</accession>
<name>A0ABQ7TJM0_PHRPL</name>
<feature type="transmembrane region" description="Helical" evidence="7">
    <location>
        <begin position="30"/>
        <end position="49"/>
    </location>
</feature>
<keyword evidence="10" id="KW-1185">Reference proteome</keyword>
<organism evidence="9 10">
    <name type="scientific">Phrynosoma platyrhinos</name>
    <name type="common">Desert horned lizard</name>
    <dbReference type="NCBI Taxonomy" id="52577"/>
    <lineage>
        <taxon>Eukaryota</taxon>
        <taxon>Metazoa</taxon>
        <taxon>Chordata</taxon>
        <taxon>Craniata</taxon>
        <taxon>Vertebrata</taxon>
        <taxon>Euteleostomi</taxon>
        <taxon>Lepidosauria</taxon>
        <taxon>Squamata</taxon>
        <taxon>Bifurcata</taxon>
        <taxon>Unidentata</taxon>
        <taxon>Episquamata</taxon>
        <taxon>Toxicofera</taxon>
        <taxon>Iguania</taxon>
        <taxon>Phrynosomatidae</taxon>
        <taxon>Phrynosomatinae</taxon>
        <taxon>Phrynosoma</taxon>
    </lineage>
</organism>
<keyword evidence="4 7" id="KW-1133">Transmembrane helix</keyword>